<evidence type="ECO:0000313" key="1">
    <source>
        <dbReference type="EMBL" id="WND03457.1"/>
    </source>
</evidence>
<proteinExistence type="predicted"/>
<reference evidence="1" key="1">
    <citation type="submission" date="2023-04" db="EMBL/GenBank/DDBJ databases">
        <title>Complete genome sequence of Temperatibacter marinus.</title>
        <authorList>
            <person name="Rong J.-C."/>
            <person name="Yi M.-L."/>
            <person name="Zhao Q."/>
        </authorList>
    </citation>
    <scope>NUCLEOTIDE SEQUENCE</scope>
    <source>
        <strain evidence="1">NBRC 110045</strain>
    </source>
</reference>
<sequence>MTDFSDIDLIEDLPTLKMVPSFIEVIRHIPWFRTVGEQPSEAICTAADDYAASLGFPEAYAHFVPDWEEAAYALEANNYNSPGWEAEEQERASLTDRVLSVLDDQTFEMVFSHIASETIPVVEEYAEEVRDELLIMDEEFVVAVTGLAAQAIHQAALVMLTAEDEEHPLSKRIKLFELGRIPIGIQGTSFAIY</sequence>
<keyword evidence="2" id="KW-1185">Reference proteome</keyword>
<dbReference type="Proteomes" id="UP001268683">
    <property type="component" value="Chromosome"/>
</dbReference>
<gene>
    <name evidence="1" type="ORF">QGN29_03610</name>
</gene>
<protein>
    <submittedName>
        <fullName evidence="1">Uncharacterized protein</fullName>
    </submittedName>
</protein>
<name>A0AA52HAB8_9PROT</name>
<dbReference type="RefSeq" id="WP_310799310.1">
    <property type="nucleotide sequence ID" value="NZ_CP123872.1"/>
</dbReference>
<dbReference type="KEGG" id="tmk:QGN29_03610"/>
<evidence type="ECO:0000313" key="2">
    <source>
        <dbReference type="Proteomes" id="UP001268683"/>
    </source>
</evidence>
<accession>A0AA52HAB8</accession>
<dbReference type="EMBL" id="CP123872">
    <property type="protein sequence ID" value="WND03457.1"/>
    <property type="molecule type" value="Genomic_DNA"/>
</dbReference>
<dbReference type="AlphaFoldDB" id="A0AA52HAB8"/>
<organism evidence="1 2">
    <name type="scientific">Temperatibacter marinus</name>
    <dbReference type="NCBI Taxonomy" id="1456591"/>
    <lineage>
        <taxon>Bacteria</taxon>
        <taxon>Pseudomonadati</taxon>
        <taxon>Pseudomonadota</taxon>
        <taxon>Alphaproteobacteria</taxon>
        <taxon>Kordiimonadales</taxon>
        <taxon>Temperatibacteraceae</taxon>
        <taxon>Temperatibacter</taxon>
    </lineage>
</organism>